<dbReference type="SUPFAM" id="SSF56300">
    <property type="entry name" value="Metallo-dependent phosphatases"/>
    <property type="match status" value="1"/>
</dbReference>
<feature type="binding site" evidence="9">
    <location>
        <position position="84"/>
    </location>
    <ligand>
        <name>Mn(2+)</name>
        <dbReference type="ChEBI" id="CHEBI:29035"/>
        <label>2</label>
    </ligand>
</feature>
<accession>A0A401HRC1</accession>
<keyword evidence="6 9" id="KW-0269">Exonuclease</keyword>
<dbReference type="AlphaFoldDB" id="A0A401HRC1"/>
<feature type="binding site" evidence="9">
    <location>
        <position position="164"/>
    </location>
    <ligand>
        <name>Mn(2+)</name>
        <dbReference type="ChEBI" id="CHEBI:29035"/>
        <label>2</label>
    </ligand>
</feature>
<dbReference type="PANTHER" id="PTHR30337:SF0">
    <property type="entry name" value="NUCLEASE SBCCD SUBUNIT D"/>
    <property type="match status" value="1"/>
</dbReference>
<evidence type="ECO:0000256" key="2">
    <source>
        <dbReference type="ARBA" id="ARBA00022723"/>
    </source>
</evidence>
<sequence length="371" mass="44078">MQFVHIADNHLGYRQYNLDEREKDIYRAFGECIDKIIEIKPDFVVHSGDLFENSEPSVNALYTAIEGFKKLIESGIPIYIIHGNHEIPRRTFKKSPFTVLKKILGDHFKTFFKKKYHIFKKEGREVFIGGSDYTPRNRVDTLHEIYKMIEVASKDYRDRILLFHQDLYSYSAFPTYEIQLEDLPRGFKYYAGGHIHRRILKCVGEGILAYSGSTEICRYDEYEDYEKNRKGFYLVDISRKDFDIRDVERIDIKCRDFVVDKCIIDEESFKRFLENLESKYEPVVICSVLRDLSERLERALESKKILYKKITYLDGITEEEILNIANTDVDEVFKEFLKSRNYDVNFVYGIYNEVIKGGNLYRYLEDYLRGF</sequence>
<feature type="binding site" evidence="9">
    <location>
        <position position="196"/>
    </location>
    <ligand>
        <name>Mn(2+)</name>
        <dbReference type="ChEBI" id="CHEBI:29035"/>
        <label>1</label>
    </ligand>
</feature>
<protein>
    <recommendedName>
        <fullName evidence="9">DNA double-strand break repair protein Mre11</fullName>
        <ecNumber evidence="9">3.1.-.-</ecNumber>
    </recommendedName>
</protein>
<evidence type="ECO:0000256" key="3">
    <source>
        <dbReference type="ARBA" id="ARBA00022759"/>
    </source>
</evidence>
<dbReference type="RefSeq" id="WP_131007603.1">
    <property type="nucleotide sequence ID" value="NZ_BFAX01000004.1"/>
</dbReference>
<dbReference type="InterPro" id="IPR004843">
    <property type="entry name" value="Calcineurin-like_PHP"/>
</dbReference>
<evidence type="ECO:0000256" key="5">
    <source>
        <dbReference type="ARBA" id="ARBA00022801"/>
    </source>
</evidence>
<dbReference type="GO" id="GO:0030145">
    <property type="term" value="F:manganese ion binding"/>
    <property type="evidence" value="ECO:0007669"/>
    <property type="project" value="UniProtKB-UniRule"/>
</dbReference>
<keyword evidence="3 9" id="KW-0255">Endonuclease</keyword>
<feature type="binding site" evidence="9">
    <location>
        <position position="49"/>
    </location>
    <ligand>
        <name>Mn(2+)</name>
        <dbReference type="ChEBI" id="CHEBI:29035"/>
        <label>2</label>
    </ligand>
</feature>
<dbReference type="Gene3D" id="3.60.21.10">
    <property type="match status" value="1"/>
</dbReference>
<keyword evidence="5 9" id="KW-0378">Hydrolase</keyword>
<comment type="similarity">
    <text evidence="9">Belongs to the MRE11/RAD32 family.</text>
</comment>
<dbReference type="EMBL" id="BFAX01000004">
    <property type="protein sequence ID" value="GBF36773.1"/>
    <property type="molecule type" value="Genomic_DNA"/>
</dbReference>
<evidence type="ECO:0000313" key="11">
    <source>
        <dbReference type="EMBL" id="GBF36773.1"/>
    </source>
</evidence>
<feature type="binding site" evidence="9">
    <location>
        <position position="49"/>
    </location>
    <ligand>
        <name>Mn(2+)</name>
        <dbReference type="ChEBI" id="CHEBI:29035"/>
        <label>1</label>
    </ligand>
</feature>
<feature type="binding site" evidence="9">
    <location>
        <position position="8"/>
    </location>
    <ligand>
        <name>Mn(2+)</name>
        <dbReference type="ChEBI" id="CHEBI:29035"/>
        <label>1</label>
    </ligand>
</feature>
<dbReference type="Pfam" id="PF00149">
    <property type="entry name" value="Metallophos"/>
    <property type="match status" value="1"/>
</dbReference>
<dbReference type="EC" id="3.1.-.-" evidence="9"/>
<evidence type="ECO:0000256" key="7">
    <source>
        <dbReference type="ARBA" id="ARBA00023204"/>
    </source>
</evidence>
<name>A0A401HRC1_9EURY</name>
<dbReference type="GO" id="GO:0006302">
    <property type="term" value="P:double-strand break repair"/>
    <property type="evidence" value="ECO:0007669"/>
    <property type="project" value="UniProtKB-UniRule"/>
</dbReference>
<evidence type="ECO:0000256" key="4">
    <source>
        <dbReference type="ARBA" id="ARBA00022763"/>
    </source>
</evidence>
<evidence type="ECO:0000256" key="6">
    <source>
        <dbReference type="ARBA" id="ARBA00022839"/>
    </source>
</evidence>
<dbReference type="InterPro" id="IPR032885">
    <property type="entry name" value="Mre11_archaea-type"/>
</dbReference>
<keyword evidence="8 9" id="KW-0464">Manganese</keyword>
<feature type="binding site" evidence="9">
    <location>
        <position position="194"/>
    </location>
    <ligand>
        <name>Mn(2+)</name>
        <dbReference type="ChEBI" id="CHEBI:29035"/>
        <label>2</label>
    </ligand>
</feature>
<dbReference type="GO" id="GO:0000403">
    <property type="term" value="F:Y-form DNA binding"/>
    <property type="evidence" value="ECO:0007669"/>
    <property type="project" value="UniProtKB-UniRule"/>
</dbReference>
<dbReference type="GO" id="GO:0045027">
    <property type="term" value="F:DNA end binding"/>
    <property type="evidence" value="ECO:0007669"/>
    <property type="project" value="UniProtKB-UniRule"/>
</dbReference>
<dbReference type="PANTHER" id="PTHR30337">
    <property type="entry name" value="COMPONENT OF ATP-DEPENDENT DSDNA EXONUCLEASE"/>
    <property type="match status" value="1"/>
</dbReference>
<organism evidence="11 12">
    <name type="scientific">Methanofervidicoccus abyssi</name>
    <dbReference type="NCBI Taxonomy" id="2082189"/>
    <lineage>
        <taxon>Archaea</taxon>
        <taxon>Methanobacteriati</taxon>
        <taxon>Methanobacteriota</taxon>
        <taxon>Methanomada group</taxon>
        <taxon>Methanococci</taxon>
        <taxon>Methanococcales</taxon>
        <taxon>Methanofervidicoccus</taxon>
    </lineage>
</organism>
<keyword evidence="2 9" id="KW-0479">Metal-binding</keyword>
<comment type="caution">
    <text evidence="11">The sequence shown here is derived from an EMBL/GenBank/DDBJ whole genome shotgun (WGS) entry which is preliminary data.</text>
</comment>
<comment type="function">
    <text evidence="9">Part of the Rad50/Mre11 complex, which is involved in the early steps of DNA double-strand break (DSB) repair. The complex may facilitate opening of the processed DNA ends to aid in the recruitment of HerA and NurA. Mre11 binds to DSB ends and has both double-stranded 3'-5' exonuclease activity and single-stranded endonuclease activity.</text>
</comment>
<dbReference type="GO" id="GO:0004519">
    <property type="term" value="F:endonuclease activity"/>
    <property type="evidence" value="ECO:0007669"/>
    <property type="project" value="UniProtKB-UniRule"/>
</dbReference>
<comment type="subunit">
    <text evidence="9">Homodimer. Forms a heterotetramer composed of two Mre11 subunits and two Rad50 subunits.</text>
</comment>
<evidence type="ECO:0000256" key="8">
    <source>
        <dbReference type="ARBA" id="ARBA00023211"/>
    </source>
</evidence>
<reference evidence="11 12" key="1">
    <citation type="journal article" date="2019" name="Int. J. Syst. Evol. Microbiol.">
        <title>Methanofervidicoccus abyssi gen. nov., sp. nov., a hydrogenotrophic methanogen, isolated from a hydrothermal vent chimney in the Mid-Cayman Spreading Center, the Caribbean Sea.</title>
        <authorList>
            <person name="Sakai S."/>
            <person name="Takaki Y."/>
            <person name="Miyazaki M."/>
            <person name="Ogawara M."/>
            <person name="Yanagawa K."/>
            <person name="Miyazaki J."/>
            <person name="Takai K."/>
        </authorList>
    </citation>
    <scope>NUCLEOTIDE SEQUENCE [LARGE SCALE GENOMIC DNA]</scope>
    <source>
        <strain evidence="11 12">HHB</strain>
    </source>
</reference>
<comment type="cofactor">
    <cofactor evidence="9">
        <name>Mn(2+)</name>
        <dbReference type="ChEBI" id="CHEBI:29035"/>
    </cofactor>
    <text evidence="9">Binds 2 manganese ions per subunit.</text>
</comment>
<keyword evidence="4 9" id="KW-0227">DNA damage</keyword>
<dbReference type="Proteomes" id="UP000290527">
    <property type="component" value="Unassembled WGS sequence"/>
</dbReference>
<dbReference type="HAMAP" id="MF_02044">
    <property type="entry name" value="Mre11"/>
    <property type="match status" value="1"/>
</dbReference>
<dbReference type="InterPro" id="IPR029052">
    <property type="entry name" value="Metallo-depent_PP-like"/>
</dbReference>
<feature type="binding site" evidence="9">
    <location>
        <position position="10"/>
    </location>
    <ligand>
        <name>Mn(2+)</name>
        <dbReference type="ChEBI" id="CHEBI:29035"/>
        <label>1</label>
    </ligand>
</feature>
<dbReference type="InterPro" id="IPR041796">
    <property type="entry name" value="Mre11_N"/>
</dbReference>
<proteinExistence type="inferred from homology"/>
<evidence type="ECO:0000256" key="1">
    <source>
        <dbReference type="ARBA" id="ARBA00022722"/>
    </source>
</evidence>
<keyword evidence="1 9" id="KW-0540">Nuclease</keyword>
<comment type="activity regulation">
    <text evidence="9">Nuclease activity is regulated by Rad50.</text>
</comment>
<dbReference type="CDD" id="cd00840">
    <property type="entry name" value="MPP_Mre11_N"/>
    <property type="match status" value="1"/>
</dbReference>
<evidence type="ECO:0000313" key="12">
    <source>
        <dbReference type="Proteomes" id="UP000290527"/>
    </source>
</evidence>
<feature type="domain" description="Calcineurin-like phosphoesterase" evidence="10">
    <location>
        <begin position="1"/>
        <end position="197"/>
    </location>
</feature>
<gene>
    <name evidence="9" type="primary">mre11</name>
    <name evidence="11" type="ORF">MHHB_P1003</name>
</gene>
<evidence type="ECO:0000256" key="9">
    <source>
        <dbReference type="HAMAP-Rule" id="MF_02044"/>
    </source>
</evidence>
<feature type="active site" description="Proton donor" evidence="9">
    <location>
        <position position="85"/>
    </location>
</feature>
<dbReference type="InterPro" id="IPR050535">
    <property type="entry name" value="DNA_Repair-Maintenance_Comp"/>
</dbReference>
<dbReference type="GO" id="GO:0008408">
    <property type="term" value="F:3'-5' exonuclease activity"/>
    <property type="evidence" value="ECO:0007669"/>
    <property type="project" value="UniProtKB-UniRule"/>
</dbReference>
<dbReference type="OrthoDB" id="11638at2157"/>
<keyword evidence="7 9" id="KW-0234">DNA repair</keyword>
<evidence type="ECO:0000259" key="10">
    <source>
        <dbReference type="Pfam" id="PF00149"/>
    </source>
</evidence>
<keyword evidence="12" id="KW-1185">Reference proteome</keyword>